<evidence type="ECO:0000256" key="3">
    <source>
        <dbReference type="ARBA" id="ARBA00023163"/>
    </source>
</evidence>
<dbReference type="PANTHER" id="PTHR30136:SF24">
    <property type="entry name" value="HTH-TYPE TRANSCRIPTIONAL REPRESSOR ALLR"/>
    <property type="match status" value="1"/>
</dbReference>
<keyword evidence="7" id="KW-1185">Reference proteome</keyword>
<sequence length="263" mass="28713">MPSDISPDKPVGALVSGLAVVRYLAASNSPVGVTRIARDLELNSSTCFNLLKTLVHEGLVNFDDSTKTYTIGLGVVELAKGALEQSAHVRMVHPILQEIATSHRVTATLWHRTRGERVILLDRADNEATIRVHMSIGQRLPMYIAALGRCMAAYSGLDTDQLRERFEKLRWEKGPTFEVYLAEVEQVRKRGYAVDHGSYVEGVTTVSAAVLDREDLPVMAISAVGFSGQLDKTAIKDLGNLLKARADRVSRALTGRAQSSAVT</sequence>
<dbReference type="InterPro" id="IPR036390">
    <property type="entry name" value="WH_DNA-bd_sf"/>
</dbReference>
<dbReference type="RefSeq" id="WP_301816099.1">
    <property type="nucleotide sequence ID" value="NZ_JAUJZH010000045.1"/>
</dbReference>
<dbReference type="InterPro" id="IPR029016">
    <property type="entry name" value="GAF-like_dom_sf"/>
</dbReference>
<dbReference type="SUPFAM" id="SSF55781">
    <property type="entry name" value="GAF domain-like"/>
    <property type="match status" value="1"/>
</dbReference>
<reference evidence="6" key="1">
    <citation type="submission" date="2023-06" db="EMBL/GenBank/DDBJ databases">
        <authorList>
            <person name="Jiang Y."/>
            <person name="Liu Q."/>
        </authorList>
    </citation>
    <scope>NUCLEOTIDE SEQUENCE</scope>
    <source>
        <strain evidence="6">CGMCC 1.12090</strain>
    </source>
</reference>
<evidence type="ECO:0000313" key="7">
    <source>
        <dbReference type="Proteomes" id="UP001169027"/>
    </source>
</evidence>
<evidence type="ECO:0000259" key="5">
    <source>
        <dbReference type="PROSITE" id="PS51078"/>
    </source>
</evidence>
<dbReference type="SMART" id="SM00346">
    <property type="entry name" value="HTH_ICLR"/>
    <property type="match status" value="1"/>
</dbReference>
<dbReference type="InterPro" id="IPR036388">
    <property type="entry name" value="WH-like_DNA-bd_sf"/>
</dbReference>
<dbReference type="Pfam" id="PF09339">
    <property type="entry name" value="HTH_IclR"/>
    <property type="match status" value="1"/>
</dbReference>
<feature type="domain" description="HTH iclR-type" evidence="4">
    <location>
        <begin position="11"/>
        <end position="73"/>
    </location>
</feature>
<dbReference type="PANTHER" id="PTHR30136">
    <property type="entry name" value="HELIX-TURN-HELIX TRANSCRIPTIONAL REGULATOR, ICLR FAMILY"/>
    <property type="match status" value="1"/>
</dbReference>
<comment type="caution">
    <text evidence="6">The sequence shown here is derived from an EMBL/GenBank/DDBJ whole genome shotgun (WGS) entry which is preliminary data.</text>
</comment>
<evidence type="ECO:0000313" key="6">
    <source>
        <dbReference type="EMBL" id="MDO1537660.1"/>
    </source>
</evidence>
<proteinExistence type="predicted"/>
<evidence type="ECO:0000256" key="2">
    <source>
        <dbReference type="ARBA" id="ARBA00023125"/>
    </source>
</evidence>
<dbReference type="EMBL" id="JAUKVY010000045">
    <property type="protein sequence ID" value="MDO1537660.1"/>
    <property type="molecule type" value="Genomic_DNA"/>
</dbReference>
<organism evidence="6 7">
    <name type="scientific">Variovorax ginsengisoli</name>
    <dbReference type="NCBI Taxonomy" id="363844"/>
    <lineage>
        <taxon>Bacteria</taxon>
        <taxon>Pseudomonadati</taxon>
        <taxon>Pseudomonadota</taxon>
        <taxon>Betaproteobacteria</taxon>
        <taxon>Burkholderiales</taxon>
        <taxon>Comamonadaceae</taxon>
        <taxon>Variovorax</taxon>
    </lineage>
</organism>
<protein>
    <submittedName>
        <fullName evidence="6">IclR family transcriptional regulator</fullName>
    </submittedName>
</protein>
<dbReference type="InterPro" id="IPR005471">
    <property type="entry name" value="Tscrpt_reg_IclR_N"/>
</dbReference>
<keyword evidence="2" id="KW-0238">DNA-binding</keyword>
<dbReference type="InterPro" id="IPR050707">
    <property type="entry name" value="HTH_MetabolicPath_Reg"/>
</dbReference>
<gene>
    <name evidence="6" type="ORF">Q2T77_36015</name>
</gene>
<dbReference type="SUPFAM" id="SSF46785">
    <property type="entry name" value="Winged helix' DNA-binding domain"/>
    <property type="match status" value="1"/>
</dbReference>
<dbReference type="Proteomes" id="UP001169027">
    <property type="component" value="Unassembled WGS sequence"/>
</dbReference>
<dbReference type="Gene3D" id="1.10.10.10">
    <property type="entry name" value="Winged helix-like DNA-binding domain superfamily/Winged helix DNA-binding domain"/>
    <property type="match status" value="1"/>
</dbReference>
<accession>A0ABT8SFZ9</accession>
<evidence type="ECO:0000259" key="4">
    <source>
        <dbReference type="PROSITE" id="PS51077"/>
    </source>
</evidence>
<feature type="domain" description="IclR-ED" evidence="5">
    <location>
        <begin position="74"/>
        <end position="255"/>
    </location>
</feature>
<keyword evidence="1" id="KW-0805">Transcription regulation</keyword>
<dbReference type="Pfam" id="PF01614">
    <property type="entry name" value="IclR_C"/>
    <property type="match status" value="1"/>
</dbReference>
<evidence type="ECO:0000256" key="1">
    <source>
        <dbReference type="ARBA" id="ARBA00023015"/>
    </source>
</evidence>
<name>A0ABT8SFZ9_9BURK</name>
<dbReference type="PROSITE" id="PS51077">
    <property type="entry name" value="HTH_ICLR"/>
    <property type="match status" value="1"/>
</dbReference>
<keyword evidence="3" id="KW-0804">Transcription</keyword>
<dbReference type="InterPro" id="IPR014757">
    <property type="entry name" value="Tscrpt_reg_IclR_C"/>
</dbReference>
<dbReference type="Gene3D" id="3.30.450.40">
    <property type="match status" value="1"/>
</dbReference>
<dbReference type="PROSITE" id="PS51078">
    <property type="entry name" value="ICLR_ED"/>
    <property type="match status" value="1"/>
</dbReference>